<keyword evidence="2" id="KW-0472">Membrane</keyword>
<evidence type="ECO:0000313" key="4">
    <source>
        <dbReference type="Proteomes" id="UP000242886"/>
    </source>
</evidence>
<keyword evidence="2" id="KW-0812">Transmembrane</keyword>
<evidence type="ECO:0000256" key="1">
    <source>
        <dbReference type="SAM" id="MobiDB-lite"/>
    </source>
</evidence>
<evidence type="ECO:0000256" key="2">
    <source>
        <dbReference type="SAM" id="Phobius"/>
    </source>
</evidence>
<name>A0A7Z7HPC5_9PROT</name>
<gene>
    <name evidence="3" type="ORF">SDENCHOL_10517</name>
</gene>
<dbReference type="Proteomes" id="UP000242886">
    <property type="component" value="Chromosome SDENCHOL"/>
</dbReference>
<feature type="transmembrane region" description="Helical" evidence="2">
    <location>
        <begin position="22"/>
        <end position="43"/>
    </location>
</feature>
<dbReference type="AlphaFoldDB" id="A0A7Z7HPC5"/>
<reference evidence="3" key="1">
    <citation type="submission" date="2017-03" db="EMBL/GenBank/DDBJ databases">
        <authorList>
            <consortium name="AG Boll"/>
        </authorList>
    </citation>
    <scope>NUCLEOTIDE SEQUENCE [LARGE SCALE GENOMIC DNA]</scope>
    <source>
        <strain evidence="3">Chol</strain>
    </source>
</reference>
<accession>A0A7Z7HPC5</accession>
<organism evidence="3 4">
    <name type="scientific">Sterolibacterium denitrificans</name>
    <dbReference type="NCBI Taxonomy" id="157592"/>
    <lineage>
        <taxon>Bacteria</taxon>
        <taxon>Pseudomonadati</taxon>
        <taxon>Pseudomonadota</taxon>
        <taxon>Betaproteobacteria</taxon>
        <taxon>Nitrosomonadales</taxon>
        <taxon>Sterolibacteriaceae</taxon>
        <taxon>Sterolibacterium</taxon>
    </lineage>
</organism>
<dbReference type="EMBL" id="LT837803">
    <property type="protein sequence ID" value="SMB22226.1"/>
    <property type="molecule type" value="Genomic_DNA"/>
</dbReference>
<keyword evidence="2" id="KW-1133">Transmembrane helix</keyword>
<protein>
    <submittedName>
        <fullName evidence="3">Uncharacterized protein</fullName>
    </submittedName>
</protein>
<sequence>MKRIMSPAAETVEAGAWYRQPVVWLGLVILLASVAGCIALMVLGARHDHDPSSAVQGGSVFGVPLHAVTAVAEEGREPLSPQPIAPAGRAQAHP</sequence>
<feature type="region of interest" description="Disordered" evidence="1">
    <location>
        <begin position="74"/>
        <end position="94"/>
    </location>
</feature>
<keyword evidence="4" id="KW-1185">Reference proteome</keyword>
<evidence type="ECO:0000313" key="3">
    <source>
        <dbReference type="EMBL" id="SMB22226.1"/>
    </source>
</evidence>
<proteinExistence type="predicted"/>